<sequence>NNFLRSNGQFIALLGVDNLVVVGTDDAILVINKERVEEVKKIVEYLKDNKEDLL</sequence>
<reference evidence="2" key="1">
    <citation type="submission" date="2018-05" db="EMBL/GenBank/DDBJ databases">
        <authorList>
            <person name="Lanie J.A."/>
            <person name="Ng W.-L."/>
            <person name="Kazmierczak K.M."/>
            <person name="Andrzejewski T.M."/>
            <person name="Davidsen T.M."/>
            <person name="Wayne K.J."/>
            <person name="Tettelin H."/>
            <person name="Glass J.I."/>
            <person name="Rusch D."/>
            <person name="Podicherti R."/>
            <person name="Tsui H.-C.T."/>
            <person name="Winkler M.E."/>
        </authorList>
    </citation>
    <scope>NUCLEOTIDE SEQUENCE</scope>
</reference>
<feature type="domain" description="MannoseP isomerase/GMP-like beta-helix" evidence="1">
    <location>
        <begin position="1"/>
        <end position="46"/>
    </location>
</feature>
<dbReference type="PANTHER" id="PTHR46390">
    <property type="entry name" value="MANNOSE-1-PHOSPHATE GUANYLYLTRANSFERASE"/>
    <property type="match status" value="1"/>
</dbReference>
<protein>
    <recommendedName>
        <fullName evidence="1">MannoseP isomerase/GMP-like beta-helix domain-containing protein</fullName>
    </recommendedName>
</protein>
<dbReference type="GO" id="GO:0009298">
    <property type="term" value="P:GDP-mannose biosynthetic process"/>
    <property type="evidence" value="ECO:0007669"/>
    <property type="project" value="TreeGrafter"/>
</dbReference>
<dbReference type="EMBL" id="UINC01007450">
    <property type="protein sequence ID" value="SVA33392.1"/>
    <property type="molecule type" value="Genomic_DNA"/>
</dbReference>
<name>A0A381UZ40_9ZZZZ</name>
<dbReference type="InterPro" id="IPR029044">
    <property type="entry name" value="Nucleotide-diphossugar_trans"/>
</dbReference>
<proteinExistence type="predicted"/>
<dbReference type="InterPro" id="IPR051161">
    <property type="entry name" value="Mannose-6P_isomerase_type2"/>
</dbReference>
<dbReference type="GO" id="GO:0004475">
    <property type="term" value="F:mannose-1-phosphate guanylyltransferase (GTP) activity"/>
    <property type="evidence" value="ECO:0007669"/>
    <property type="project" value="TreeGrafter"/>
</dbReference>
<accession>A0A381UZ40</accession>
<dbReference type="PANTHER" id="PTHR46390:SF1">
    <property type="entry name" value="MANNOSE-1-PHOSPHATE GUANYLYLTRANSFERASE"/>
    <property type="match status" value="1"/>
</dbReference>
<dbReference type="SUPFAM" id="SSF159283">
    <property type="entry name" value="Guanosine diphospho-D-mannose pyrophosphorylase/mannose-6-phosphate isomerase linker domain"/>
    <property type="match status" value="1"/>
</dbReference>
<evidence type="ECO:0000313" key="2">
    <source>
        <dbReference type="EMBL" id="SVA33392.1"/>
    </source>
</evidence>
<dbReference type="Gene3D" id="3.90.550.10">
    <property type="entry name" value="Spore Coat Polysaccharide Biosynthesis Protein SpsA, Chain A"/>
    <property type="match status" value="1"/>
</dbReference>
<dbReference type="AlphaFoldDB" id="A0A381UZ40"/>
<feature type="non-terminal residue" evidence="2">
    <location>
        <position position="1"/>
    </location>
</feature>
<evidence type="ECO:0000259" key="1">
    <source>
        <dbReference type="Pfam" id="PF22640"/>
    </source>
</evidence>
<dbReference type="Pfam" id="PF22640">
    <property type="entry name" value="ManC_GMP_beta-helix"/>
    <property type="match status" value="1"/>
</dbReference>
<dbReference type="InterPro" id="IPR054566">
    <property type="entry name" value="ManC/GMP-like_b-helix"/>
</dbReference>
<organism evidence="2">
    <name type="scientific">marine metagenome</name>
    <dbReference type="NCBI Taxonomy" id="408172"/>
    <lineage>
        <taxon>unclassified sequences</taxon>
        <taxon>metagenomes</taxon>
        <taxon>ecological metagenomes</taxon>
    </lineage>
</organism>
<gene>
    <name evidence="2" type="ORF">METZ01_LOCUS86246</name>
</gene>